<dbReference type="AlphaFoldDB" id="A0A4R6VM20"/>
<dbReference type="EMBL" id="SNYO01000002">
    <property type="protein sequence ID" value="TDQ62982.1"/>
    <property type="molecule type" value="Genomic_DNA"/>
</dbReference>
<comment type="similarity">
    <text evidence="1">Belongs to the AHA1 family.</text>
</comment>
<comment type="caution">
    <text evidence="3">The sequence shown here is derived from an EMBL/GenBank/DDBJ whole genome shotgun (WGS) entry which is preliminary data.</text>
</comment>
<dbReference type="CDD" id="cd08899">
    <property type="entry name" value="SRPBCC_CalC_Aha1-like_6"/>
    <property type="match status" value="1"/>
</dbReference>
<reference evidence="3 4" key="1">
    <citation type="submission" date="2019-03" db="EMBL/GenBank/DDBJ databases">
        <title>Genomic Encyclopedia of Type Strains, Phase IV (KMG-IV): sequencing the most valuable type-strain genomes for metagenomic binning, comparative biology and taxonomic classification.</title>
        <authorList>
            <person name="Goeker M."/>
        </authorList>
    </citation>
    <scope>NUCLEOTIDE SEQUENCE [LARGE SCALE GENOMIC DNA]</scope>
    <source>
        <strain evidence="3 4">DSM 45775</strain>
    </source>
</reference>
<name>A0A4R6VM20_9PSEU</name>
<gene>
    <name evidence="3" type="ORF">EV188_102639</name>
</gene>
<evidence type="ECO:0000256" key="1">
    <source>
        <dbReference type="ARBA" id="ARBA00006817"/>
    </source>
</evidence>
<dbReference type="InterPro" id="IPR013538">
    <property type="entry name" value="ASHA1/2-like_C"/>
</dbReference>
<dbReference type="Gene3D" id="3.30.530.20">
    <property type="match status" value="1"/>
</dbReference>
<evidence type="ECO:0000259" key="2">
    <source>
        <dbReference type="Pfam" id="PF08327"/>
    </source>
</evidence>
<organism evidence="3 4">
    <name type="scientific">Actinomycetospora succinea</name>
    <dbReference type="NCBI Taxonomy" id="663603"/>
    <lineage>
        <taxon>Bacteria</taxon>
        <taxon>Bacillati</taxon>
        <taxon>Actinomycetota</taxon>
        <taxon>Actinomycetes</taxon>
        <taxon>Pseudonocardiales</taxon>
        <taxon>Pseudonocardiaceae</taxon>
        <taxon>Actinomycetospora</taxon>
    </lineage>
</organism>
<dbReference type="InterPro" id="IPR023393">
    <property type="entry name" value="START-like_dom_sf"/>
</dbReference>
<feature type="domain" description="Activator of Hsp90 ATPase homologue 1/2-like C-terminal" evidence="2">
    <location>
        <begin position="36"/>
        <end position="121"/>
    </location>
</feature>
<dbReference type="Pfam" id="PF08327">
    <property type="entry name" value="AHSA1"/>
    <property type="match status" value="1"/>
</dbReference>
<evidence type="ECO:0000313" key="4">
    <source>
        <dbReference type="Proteomes" id="UP000295705"/>
    </source>
</evidence>
<dbReference type="SUPFAM" id="SSF55961">
    <property type="entry name" value="Bet v1-like"/>
    <property type="match status" value="1"/>
</dbReference>
<dbReference type="OrthoDB" id="8117292at2"/>
<proteinExistence type="inferred from homology"/>
<protein>
    <submittedName>
        <fullName evidence="3">Uncharacterized protein YndB with AHSA1/START domain</fullName>
    </submittedName>
</protein>
<keyword evidence="4" id="KW-1185">Reference proteome</keyword>
<evidence type="ECO:0000313" key="3">
    <source>
        <dbReference type="EMBL" id="TDQ62982.1"/>
    </source>
</evidence>
<dbReference type="Proteomes" id="UP000295705">
    <property type="component" value="Unassembled WGS sequence"/>
</dbReference>
<accession>A0A4R6VM20</accession>
<sequence length="209" mass="22070">MDVHHEIAATRRTVGSRTLEAGEAAVVTLSRAFPTDVADLWSACTEADRIGRWFLPVSGELRLGGQYQLEGNAGGTVTACDPPSGFDATWEFGGGVSWIEVRLTPDGDGARFTLTHIAHVDDDHWRIYGPGAAGIGWDLGLLGLGLHLGTGAGVTPEQAEEWSASDEGRLFVLGSGRAWAEASVASGMERGEAEARADRTVAFYTGAEV</sequence>
<dbReference type="RefSeq" id="WP_133825972.1">
    <property type="nucleotide sequence ID" value="NZ_BAABHR010000053.1"/>
</dbReference>